<sequence>MHQPQHGRGVQLLYILKNQIGADCSLGHLTGSSNPKTLGIGLDTPTPPQPCTKTQFTIVVWLSVPTNLLG</sequence>
<reference evidence="2" key="1">
    <citation type="journal article" date="2019" name="Int. J. Syst. Evol. Microbiol.">
        <title>The Global Catalogue of Microorganisms (GCM) 10K type strain sequencing project: providing services to taxonomists for standard genome sequencing and annotation.</title>
        <authorList>
            <consortium name="The Broad Institute Genomics Platform"/>
            <consortium name="The Broad Institute Genome Sequencing Center for Infectious Disease"/>
            <person name="Wu L."/>
            <person name="Ma J."/>
        </authorList>
    </citation>
    <scope>NUCLEOTIDE SEQUENCE [LARGE SCALE GENOMIC DNA]</scope>
    <source>
        <strain evidence="2">NBRC 110140</strain>
    </source>
</reference>
<comment type="caution">
    <text evidence="1">The sequence shown here is derived from an EMBL/GenBank/DDBJ whole genome shotgun (WGS) entry which is preliminary data.</text>
</comment>
<evidence type="ECO:0000313" key="2">
    <source>
        <dbReference type="Proteomes" id="UP001156694"/>
    </source>
</evidence>
<organism evidence="1 2">
    <name type="scientific">Amylibacter marinus</name>
    <dbReference type="NCBI Taxonomy" id="1475483"/>
    <lineage>
        <taxon>Bacteria</taxon>
        <taxon>Pseudomonadati</taxon>
        <taxon>Pseudomonadota</taxon>
        <taxon>Alphaproteobacteria</taxon>
        <taxon>Rhodobacterales</taxon>
        <taxon>Paracoccaceae</taxon>
        <taxon>Amylibacter</taxon>
    </lineage>
</organism>
<name>A0ABQ5VTK8_9RHOB</name>
<dbReference type="Proteomes" id="UP001156694">
    <property type="component" value="Unassembled WGS sequence"/>
</dbReference>
<keyword evidence="2" id="KW-1185">Reference proteome</keyword>
<accession>A0ABQ5VTK8</accession>
<proteinExistence type="predicted"/>
<gene>
    <name evidence="1" type="ORF">GCM10007939_09940</name>
</gene>
<protein>
    <submittedName>
        <fullName evidence="1">Uncharacterized protein</fullName>
    </submittedName>
</protein>
<evidence type="ECO:0000313" key="1">
    <source>
        <dbReference type="EMBL" id="GLQ34711.1"/>
    </source>
</evidence>
<dbReference type="EMBL" id="BSNN01000002">
    <property type="protein sequence ID" value="GLQ34711.1"/>
    <property type="molecule type" value="Genomic_DNA"/>
</dbReference>